<evidence type="ECO:0000256" key="2">
    <source>
        <dbReference type="ARBA" id="ARBA00022745"/>
    </source>
</evidence>
<feature type="domain" description="AP2/ERF" evidence="9">
    <location>
        <begin position="13"/>
        <end position="71"/>
    </location>
</feature>
<dbReference type="SMART" id="SM00380">
    <property type="entry name" value="AP2"/>
    <property type="match status" value="1"/>
</dbReference>
<dbReference type="Pfam" id="PF00847">
    <property type="entry name" value="AP2"/>
    <property type="match status" value="1"/>
</dbReference>
<evidence type="ECO:0000256" key="7">
    <source>
        <dbReference type="ARBA" id="ARBA00023242"/>
    </source>
</evidence>
<dbReference type="InterPro" id="IPR001471">
    <property type="entry name" value="AP2/ERF_dom"/>
</dbReference>
<dbReference type="PANTHER" id="PTHR31190:SF499">
    <property type="entry name" value="ETHYLENE-RESPONSIVE TRANSCRIPTION FACTOR ERF105"/>
    <property type="match status" value="1"/>
</dbReference>
<dbReference type="SUPFAM" id="SSF54171">
    <property type="entry name" value="DNA-binding domain"/>
    <property type="match status" value="1"/>
</dbReference>
<keyword evidence="6" id="KW-0804">Transcription</keyword>
<dbReference type="InterPro" id="IPR044808">
    <property type="entry name" value="ERF_plant"/>
</dbReference>
<evidence type="ECO:0000256" key="6">
    <source>
        <dbReference type="ARBA" id="ARBA00023163"/>
    </source>
</evidence>
<name>A0AAQ3MJG0_VIGMU</name>
<dbReference type="PROSITE" id="PS51032">
    <property type="entry name" value="AP2_ERF"/>
    <property type="match status" value="1"/>
</dbReference>
<proteinExistence type="inferred from homology"/>
<keyword evidence="3" id="KW-0805">Transcription regulation</keyword>
<dbReference type="Proteomes" id="UP001374535">
    <property type="component" value="Chromosome 10"/>
</dbReference>
<dbReference type="AlphaFoldDB" id="A0AAQ3MJG0"/>
<evidence type="ECO:0000256" key="3">
    <source>
        <dbReference type="ARBA" id="ARBA00023015"/>
    </source>
</evidence>
<evidence type="ECO:0000256" key="1">
    <source>
        <dbReference type="ARBA" id="ARBA00004123"/>
    </source>
</evidence>
<accession>A0AAQ3MJG0</accession>
<keyword evidence="4" id="KW-0238">DNA-binding</keyword>
<keyword evidence="11" id="KW-1185">Reference proteome</keyword>
<organism evidence="10 11">
    <name type="scientific">Vigna mungo</name>
    <name type="common">Black gram</name>
    <name type="synonym">Phaseolus mungo</name>
    <dbReference type="NCBI Taxonomy" id="3915"/>
    <lineage>
        <taxon>Eukaryota</taxon>
        <taxon>Viridiplantae</taxon>
        <taxon>Streptophyta</taxon>
        <taxon>Embryophyta</taxon>
        <taxon>Tracheophyta</taxon>
        <taxon>Spermatophyta</taxon>
        <taxon>Magnoliopsida</taxon>
        <taxon>eudicotyledons</taxon>
        <taxon>Gunneridae</taxon>
        <taxon>Pentapetalae</taxon>
        <taxon>rosids</taxon>
        <taxon>fabids</taxon>
        <taxon>Fabales</taxon>
        <taxon>Fabaceae</taxon>
        <taxon>Papilionoideae</taxon>
        <taxon>50 kb inversion clade</taxon>
        <taxon>NPAAA clade</taxon>
        <taxon>indigoferoid/millettioid clade</taxon>
        <taxon>Phaseoleae</taxon>
        <taxon>Vigna</taxon>
    </lineage>
</organism>
<dbReference type="PRINTS" id="PR00367">
    <property type="entry name" value="ETHRSPELEMNT"/>
</dbReference>
<reference evidence="10 11" key="1">
    <citation type="journal article" date="2023" name="Life. Sci Alliance">
        <title>Evolutionary insights into 3D genome organization and epigenetic landscape of Vigna mungo.</title>
        <authorList>
            <person name="Junaid A."/>
            <person name="Singh B."/>
            <person name="Bhatia S."/>
        </authorList>
    </citation>
    <scope>NUCLEOTIDE SEQUENCE [LARGE SCALE GENOMIC DNA]</scope>
    <source>
        <strain evidence="10">Urdbean</strain>
    </source>
</reference>
<dbReference type="GO" id="GO:0006950">
    <property type="term" value="P:response to stress"/>
    <property type="evidence" value="ECO:0007669"/>
    <property type="project" value="UniProtKB-ARBA"/>
</dbReference>
<evidence type="ECO:0000313" key="10">
    <source>
        <dbReference type="EMBL" id="WVY92379.1"/>
    </source>
</evidence>
<sequence>MSAIGYDVGRKKHYRGVCQRPWGKFATEIRDSNKRGSRVWLGTFDTAIEAAKAYDRAVFRLCDSKVILNFPFEAGTADATAKVEDERKLLTNGYRFKKLVQLYIREVMRLLGVSSNSSSDKGFQFVPQFLIITIDKLGNQLKF</sequence>
<dbReference type="PANTHER" id="PTHR31190">
    <property type="entry name" value="DNA-BINDING DOMAIN"/>
    <property type="match status" value="1"/>
</dbReference>
<evidence type="ECO:0000259" key="9">
    <source>
        <dbReference type="PROSITE" id="PS51032"/>
    </source>
</evidence>
<dbReference type="InterPro" id="IPR016177">
    <property type="entry name" value="DNA-bd_dom_sf"/>
</dbReference>
<keyword evidence="5" id="KW-0010">Activator</keyword>
<evidence type="ECO:0000256" key="5">
    <source>
        <dbReference type="ARBA" id="ARBA00023159"/>
    </source>
</evidence>
<gene>
    <name evidence="10" type="ORF">V8G54_031467</name>
</gene>
<evidence type="ECO:0000256" key="8">
    <source>
        <dbReference type="ARBA" id="ARBA00024343"/>
    </source>
</evidence>
<dbReference type="CDD" id="cd00018">
    <property type="entry name" value="AP2"/>
    <property type="match status" value="1"/>
</dbReference>
<dbReference type="GO" id="GO:0009873">
    <property type="term" value="P:ethylene-activated signaling pathway"/>
    <property type="evidence" value="ECO:0007669"/>
    <property type="project" value="UniProtKB-KW"/>
</dbReference>
<dbReference type="FunFam" id="3.30.730.10:FF:000001">
    <property type="entry name" value="Ethylene-responsive transcription factor 2"/>
    <property type="match status" value="1"/>
</dbReference>
<evidence type="ECO:0000313" key="11">
    <source>
        <dbReference type="Proteomes" id="UP001374535"/>
    </source>
</evidence>
<dbReference type="EMBL" id="CP144691">
    <property type="protein sequence ID" value="WVY92379.1"/>
    <property type="molecule type" value="Genomic_DNA"/>
</dbReference>
<dbReference type="Gene3D" id="3.30.730.10">
    <property type="entry name" value="AP2/ERF domain"/>
    <property type="match status" value="1"/>
</dbReference>
<dbReference type="GO" id="GO:0000976">
    <property type="term" value="F:transcription cis-regulatory region binding"/>
    <property type="evidence" value="ECO:0007669"/>
    <property type="project" value="UniProtKB-ARBA"/>
</dbReference>
<comment type="similarity">
    <text evidence="8">Belongs to the AP2/ERF transcription factor family. ERF subfamily.</text>
</comment>
<protein>
    <recommendedName>
        <fullName evidence="9">AP2/ERF domain-containing protein</fullName>
    </recommendedName>
</protein>
<keyword evidence="7" id="KW-0539">Nucleus</keyword>
<dbReference type="GO" id="GO:0003700">
    <property type="term" value="F:DNA-binding transcription factor activity"/>
    <property type="evidence" value="ECO:0007669"/>
    <property type="project" value="InterPro"/>
</dbReference>
<keyword evidence="2" id="KW-0936">Ethylene signaling pathway</keyword>
<comment type="subcellular location">
    <subcellularLocation>
        <location evidence="1">Nucleus</location>
    </subcellularLocation>
</comment>
<dbReference type="GO" id="GO:0005634">
    <property type="term" value="C:nucleus"/>
    <property type="evidence" value="ECO:0007669"/>
    <property type="project" value="UniProtKB-SubCell"/>
</dbReference>
<evidence type="ECO:0000256" key="4">
    <source>
        <dbReference type="ARBA" id="ARBA00023125"/>
    </source>
</evidence>
<dbReference type="InterPro" id="IPR036955">
    <property type="entry name" value="AP2/ERF_dom_sf"/>
</dbReference>